<dbReference type="PANTHER" id="PTHR10584:SF166">
    <property type="entry name" value="RIBOKINASE"/>
    <property type="match status" value="1"/>
</dbReference>
<dbReference type="InterPro" id="IPR011611">
    <property type="entry name" value="PfkB_dom"/>
</dbReference>
<keyword evidence="7" id="KW-1185">Reference proteome</keyword>
<gene>
    <name evidence="6" type="ORF">SA2016_0879</name>
</gene>
<evidence type="ECO:0000313" key="6">
    <source>
        <dbReference type="EMBL" id="AMM31567.1"/>
    </source>
</evidence>
<proteinExistence type="inferred from homology"/>
<dbReference type="Proteomes" id="UP000070134">
    <property type="component" value="Chromosome"/>
</dbReference>
<dbReference type="PRINTS" id="PR00990">
    <property type="entry name" value="RIBOKINASE"/>
</dbReference>
<evidence type="ECO:0000259" key="5">
    <source>
        <dbReference type="Pfam" id="PF00294"/>
    </source>
</evidence>
<accession>A0A126ZX88</accession>
<evidence type="ECO:0000313" key="7">
    <source>
        <dbReference type="Proteomes" id="UP000070134"/>
    </source>
</evidence>
<evidence type="ECO:0000256" key="1">
    <source>
        <dbReference type="ARBA" id="ARBA00010688"/>
    </source>
</evidence>
<dbReference type="PANTHER" id="PTHR10584">
    <property type="entry name" value="SUGAR KINASE"/>
    <property type="match status" value="1"/>
</dbReference>
<dbReference type="InterPro" id="IPR002173">
    <property type="entry name" value="Carboh/pur_kinase_PfkB_CS"/>
</dbReference>
<reference evidence="6 7" key="1">
    <citation type="submission" date="2016-02" db="EMBL/GenBank/DDBJ databases">
        <title>Complete genome of Sinomonas atrocyanea KCTC 3377.</title>
        <authorList>
            <person name="Kim K.M."/>
        </authorList>
    </citation>
    <scope>NUCLEOTIDE SEQUENCE [LARGE SCALE GENOMIC DNA]</scope>
    <source>
        <strain evidence="6 7">KCTC 3377</strain>
    </source>
</reference>
<dbReference type="PATRIC" id="fig|37927.3.peg.903"/>
<dbReference type="PROSITE" id="PS00584">
    <property type="entry name" value="PFKB_KINASES_2"/>
    <property type="match status" value="1"/>
</dbReference>
<sequence length="363" mass="38390">MGMNGSDGVSTPRNQDEPVYDVFLAGPVFMDIVFSGMRHAPVLGTETWAEVMGSCPGGIANIAVALSRLGLSTSLATAFGDDAYGDFCRDSLELAEGIELSRSVRMTGRHTPLTISLAYDGDRTMVSHGHINEHPEVTDDLPVARAVFVSLGSGKETRWLAQAKAGGARVIANSGWDDTGQWDLTTMEDLPLVDVFVTNEVEALLWTKTADAACAATRLADNVGLAVVTRGAAGALAVDAATRTVTEVGGIGTPAIDPTGAGDVFVAGLMAGFELGCTVREALTIGAVAAGLSVQRIGGSLSAPVGDELRTWYEGHDERGQHRFESDYGFLQELFPPTRQVRRTRRAVPTVGFRPNTADYSSR</sequence>
<name>A0A126ZX88_9MICC</name>
<dbReference type="SUPFAM" id="SSF53613">
    <property type="entry name" value="Ribokinase-like"/>
    <property type="match status" value="1"/>
</dbReference>
<evidence type="ECO:0000256" key="2">
    <source>
        <dbReference type="ARBA" id="ARBA00022679"/>
    </source>
</evidence>
<dbReference type="InterPro" id="IPR029056">
    <property type="entry name" value="Ribokinase-like"/>
</dbReference>
<keyword evidence="3 4" id="KW-0418">Kinase</keyword>
<dbReference type="AlphaFoldDB" id="A0A126ZX88"/>
<dbReference type="Gene3D" id="3.40.1190.20">
    <property type="match status" value="1"/>
</dbReference>
<keyword evidence="2 4" id="KW-0808">Transferase</keyword>
<evidence type="ECO:0000256" key="3">
    <source>
        <dbReference type="ARBA" id="ARBA00022777"/>
    </source>
</evidence>
<organism evidence="6 7">
    <name type="scientific">Sinomonas atrocyanea</name>
    <dbReference type="NCBI Taxonomy" id="37927"/>
    <lineage>
        <taxon>Bacteria</taxon>
        <taxon>Bacillati</taxon>
        <taxon>Actinomycetota</taxon>
        <taxon>Actinomycetes</taxon>
        <taxon>Micrococcales</taxon>
        <taxon>Micrococcaceae</taxon>
        <taxon>Sinomonas</taxon>
    </lineage>
</organism>
<dbReference type="GO" id="GO:0005829">
    <property type="term" value="C:cytosol"/>
    <property type="evidence" value="ECO:0007669"/>
    <property type="project" value="TreeGrafter"/>
</dbReference>
<dbReference type="RefSeq" id="WP_066501995.1">
    <property type="nucleotide sequence ID" value="NZ_BJMO01000084.1"/>
</dbReference>
<dbReference type="STRING" id="37927.SA2016_0879"/>
<feature type="domain" description="Carbohydrate kinase PfkB" evidence="5">
    <location>
        <begin position="56"/>
        <end position="304"/>
    </location>
</feature>
<dbReference type="EMBL" id="CP014518">
    <property type="protein sequence ID" value="AMM31567.1"/>
    <property type="molecule type" value="Genomic_DNA"/>
</dbReference>
<dbReference type="InterPro" id="IPR002139">
    <property type="entry name" value="Ribo/fructo_kinase"/>
</dbReference>
<dbReference type="Pfam" id="PF00294">
    <property type="entry name" value="PfkB"/>
    <property type="match status" value="1"/>
</dbReference>
<dbReference type="GO" id="GO:0006796">
    <property type="term" value="P:phosphate-containing compound metabolic process"/>
    <property type="evidence" value="ECO:0007669"/>
    <property type="project" value="UniProtKB-ARBA"/>
</dbReference>
<dbReference type="OrthoDB" id="9813569at2"/>
<evidence type="ECO:0000256" key="4">
    <source>
        <dbReference type="RuleBase" id="RU003704"/>
    </source>
</evidence>
<dbReference type="GO" id="GO:0016301">
    <property type="term" value="F:kinase activity"/>
    <property type="evidence" value="ECO:0007669"/>
    <property type="project" value="UniProtKB-KW"/>
</dbReference>
<comment type="similarity">
    <text evidence="1 4">Belongs to the carbohydrate kinase PfkB family.</text>
</comment>
<protein>
    <submittedName>
        <fullName evidence="6">Carbohydrate kinase</fullName>
    </submittedName>
</protein>
<dbReference type="KEGG" id="satk:SA2016_0879"/>